<evidence type="ECO:0000313" key="3">
    <source>
        <dbReference type="Proteomes" id="UP000052978"/>
    </source>
</evidence>
<dbReference type="Proteomes" id="UP000052978">
    <property type="component" value="Unassembled WGS sequence"/>
</dbReference>
<protein>
    <submittedName>
        <fullName evidence="2">Uncharacterized protein</fullName>
    </submittedName>
</protein>
<evidence type="ECO:0000256" key="1">
    <source>
        <dbReference type="SAM" id="MobiDB-lite"/>
    </source>
</evidence>
<reference evidence="2 3" key="1">
    <citation type="journal article" date="2013" name="Nat. Commun.">
        <title>Genome analysis reveals insights into physiology and longevity of the Brandt's bat Myotis brandtii.</title>
        <authorList>
            <person name="Seim I."/>
            <person name="Fang X."/>
            <person name="Xiong Z."/>
            <person name="Lobanov A.V."/>
            <person name="Huang Z."/>
            <person name="Ma S."/>
            <person name="Feng Y."/>
            <person name="Turanov A.A."/>
            <person name="Zhu Y."/>
            <person name="Lenz T.L."/>
            <person name="Gerashchenko M.V."/>
            <person name="Fan D."/>
            <person name="Hee Yim S."/>
            <person name="Yao X."/>
            <person name="Jordan D."/>
            <person name="Xiong Y."/>
            <person name="Ma Y."/>
            <person name="Lyapunov A.N."/>
            <person name="Chen G."/>
            <person name="Kulakova O.I."/>
            <person name="Sun Y."/>
            <person name="Lee S.G."/>
            <person name="Bronson R.T."/>
            <person name="Moskalev A.A."/>
            <person name="Sunyaev S.R."/>
            <person name="Zhang G."/>
            <person name="Krogh A."/>
            <person name="Wang J."/>
            <person name="Gladyshev V.N."/>
        </authorList>
    </citation>
    <scope>NUCLEOTIDE SEQUENCE [LARGE SCALE GENOMIC DNA]</scope>
</reference>
<feature type="compositionally biased region" description="Basic and acidic residues" evidence="1">
    <location>
        <begin position="40"/>
        <end position="53"/>
    </location>
</feature>
<name>S7PJ64_MYOBR</name>
<evidence type="ECO:0000313" key="2">
    <source>
        <dbReference type="EMBL" id="EPQ08077.1"/>
    </source>
</evidence>
<dbReference type="EMBL" id="KE162397">
    <property type="protein sequence ID" value="EPQ08077.1"/>
    <property type="molecule type" value="Genomic_DNA"/>
</dbReference>
<organism evidence="2 3">
    <name type="scientific">Myotis brandtii</name>
    <name type="common">Brandt's bat</name>
    <dbReference type="NCBI Taxonomy" id="109478"/>
    <lineage>
        <taxon>Eukaryota</taxon>
        <taxon>Metazoa</taxon>
        <taxon>Chordata</taxon>
        <taxon>Craniata</taxon>
        <taxon>Vertebrata</taxon>
        <taxon>Euteleostomi</taxon>
        <taxon>Mammalia</taxon>
        <taxon>Eutheria</taxon>
        <taxon>Laurasiatheria</taxon>
        <taxon>Chiroptera</taxon>
        <taxon>Yangochiroptera</taxon>
        <taxon>Vespertilionidae</taxon>
        <taxon>Myotis</taxon>
    </lineage>
</organism>
<accession>S7PJ64</accession>
<proteinExistence type="predicted"/>
<dbReference type="AlphaFoldDB" id="S7PJ64"/>
<keyword evidence="3" id="KW-1185">Reference proteome</keyword>
<gene>
    <name evidence="2" type="ORF">D623_10015611</name>
</gene>
<feature type="region of interest" description="Disordered" evidence="1">
    <location>
        <begin position="1"/>
        <end position="75"/>
    </location>
</feature>
<sequence length="75" mass="8482">MQDSPSARGDLTPQSRTFPRAAEHGPATRRGSSERRRRLLLREVTRRETRPDRQTAVSAVSQRRPLLRDPPPAPA</sequence>